<dbReference type="Proteomes" id="UP001054945">
    <property type="component" value="Unassembled WGS sequence"/>
</dbReference>
<protein>
    <submittedName>
        <fullName evidence="2">Uncharacterized protein</fullName>
    </submittedName>
</protein>
<dbReference type="EMBL" id="BPLR01001517">
    <property type="protein sequence ID" value="GIZ02890.1"/>
    <property type="molecule type" value="Genomic_DNA"/>
</dbReference>
<comment type="caution">
    <text evidence="2">The sequence shown here is derived from an EMBL/GenBank/DDBJ whole genome shotgun (WGS) entry which is preliminary data.</text>
</comment>
<accession>A0AAV4Y9L7</accession>
<gene>
    <name evidence="2" type="ORF">CEXT_147941</name>
</gene>
<name>A0AAV4Y9L7_CAEEX</name>
<feature type="region of interest" description="Disordered" evidence="1">
    <location>
        <begin position="1"/>
        <end position="27"/>
    </location>
</feature>
<dbReference type="AlphaFoldDB" id="A0AAV4Y9L7"/>
<evidence type="ECO:0000313" key="2">
    <source>
        <dbReference type="EMBL" id="GIZ02890.1"/>
    </source>
</evidence>
<organism evidence="2 3">
    <name type="scientific">Caerostris extrusa</name>
    <name type="common">Bark spider</name>
    <name type="synonym">Caerostris bankana</name>
    <dbReference type="NCBI Taxonomy" id="172846"/>
    <lineage>
        <taxon>Eukaryota</taxon>
        <taxon>Metazoa</taxon>
        <taxon>Ecdysozoa</taxon>
        <taxon>Arthropoda</taxon>
        <taxon>Chelicerata</taxon>
        <taxon>Arachnida</taxon>
        <taxon>Araneae</taxon>
        <taxon>Araneomorphae</taxon>
        <taxon>Entelegynae</taxon>
        <taxon>Araneoidea</taxon>
        <taxon>Araneidae</taxon>
        <taxon>Caerostris</taxon>
    </lineage>
</organism>
<keyword evidence="3" id="KW-1185">Reference proteome</keyword>
<evidence type="ECO:0000256" key="1">
    <source>
        <dbReference type="SAM" id="MobiDB-lite"/>
    </source>
</evidence>
<evidence type="ECO:0000313" key="3">
    <source>
        <dbReference type="Proteomes" id="UP001054945"/>
    </source>
</evidence>
<proteinExistence type="predicted"/>
<sequence>MPNFKPSQVKSDEDQLQQRYTKDDCESVRHSRKSDVLTSVKNLRGLTTTRWNLTTSPELGHKDSEFEWRYFTLTELKTIF</sequence>
<reference evidence="2 3" key="1">
    <citation type="submission" date="2021-06" db="EMBL/GenBank/DDBJ databases">
        <title>Caerostris extrusa draft genome.</title>
        <authorList>
            <person name="Kono N."/>
            <person name="Arakawa K."/>
        </authorList>
    </citation>
    <scope>NUCLEOTIDE SEQUENCE [LARGE SCALE GENOMIC DNA]</scope>
</reference>